<comment type="caution">
    <text evidence="1">The sequence shown here is derived from an EMBL/GenBank/DDBJ whole genome shotgun (WGS) entry which is preliminary data.</text>
</comment>
<name>A0A1G2KNT1_9BACT</name>
<evidence type="ECO:0000313" key="2">
    <source>
        <dbReference type="Proteomes" id="UP000178710"/>
    </source>
</evidence>
<dbReference type="AlphaFoldDB" id="A0A1G2KNT1"/>
<evidence type="ECO:0000313" key="1">
    <source>
        <dbReference type="EMBL" id="OHA01046.1"/>
    </source>
</evidence>
<reference evidence="1 2" key="1">
    <citation type="journal article" date="2016" name="Nat. Commun.">
        <title>Thousands of microbial genomes shed light on interconnected biogeochemical processes in an aquifer system.</title>
        <authorList>
            <person name="Anantharaman K."/>
            <person name="Brown C.T."/>
            <person name="Hug L.A."/>
            <person name="Sharon I."/>
            <person name="Castelle C.J."/>
            <person name="Probst A.J."/>
            <person name="Thomas B.C."/>
            <person name="Singh A."/>
            <person name="Wilkins M.J."/>
            <person name="Karaoz U."/>
            <person name="Brodie E.L."/>
            <person name="Williams K.H."/>
            <person name="Hubbard S.S."/>
            <person name="Banfield J.F."/>
        </authorList>
    </citation>
    <scope>NUCLEOTIDE SEQUENCE [LARGE SCALE GENOMIC DNA]</scope>
</reference>
<proteinExistence type="predicted"/>
<accession>A0A1G2KNT1</accession>
<dbReference type="EMBL" id="MHQK01000039">
    <property type="protein sequence ID" value="OHA01046.1"/>
    <property type="molecule type" value="Genomic_DNA"/>
</dbReference>
<sequence length="93" mass="10872">MTQSSYRFLEGAEKGSGASERAIELPGIRFPHGFLEAVLQNGEFLLRNLTREQTARDFDKDEIFRCLNSRDTICHMEYFKPKRLRVSNRRYVG</sequence>
<dbReference type="Proteomes" id="UP000178710">
    <property type="component" value="Unassembled WGS sequence"/>
</dbReference>
<gene>
    <name evidence="1" type="ORF">A3C12_00640</name>
</gene>
<protein>
    <submittedName>
        <fullName evidence="1">Uncharacterized protein</fullName>
    </submittedName>
</protein>
<organism evidence="1 2">
    <name type="scientific">Candidatus Sungbacteria bacterium RIFCSPHIGHO2_02_FULL_49_20</name>
    <dbReference type="NCBI Taxonomy" id="1802272"/>
    <lineage>
        <taxon>Bacteria</taxon>
        <taxon>Candidatus Sungiibacteriota</taxon>
    </lineage>
</organism>